<evidence type="ECO:0000313" key="15">
    <source>
        <dbReference type="Proteomes" id="UP000594638"/>
    </source>
</evidence>
<dbReference type="AlphaFoldDB" id="A0A8S0RNN2"/>
<feature type="domain" description="Topo IIA-type catalytic" evidence="13">
    <location>
        <begin position="294"/>
        <end position="579"/>
    </location>
</feature>
<comment type="subunit">
    <text evidence="11">Homodimer.</text>
</comment>
<dbReference type="Pfam" id="PF16898">
    <property type="entry name" value="TOPRIM_C"/>
    <property type="match status" value="1"/>
</dbReference>
<feature type="active site" description="O-(5'-phospho-DNA)-tyrosine intermediate" evidence="10">
    <location>
        <position position="384"/>
    </location>
</feature>
<dbReference type="Pfam" id="PF01751">
    <property type="entry name" value="Toprim"/>
    <property type="match status" value="1"/>
</dbReference>
<keyword evidence="8 10" id="KW-0238">DNA-binding</keyword>
<evidence type="ECO:0000256" key="1">
    <source>
        <dbReference type="ARBA" id="ARBA00000185"/>
    </source>
</evidence>
<evidence type="ECO:0000256" key="4">
    <source>
        <dbReference type="ARBA" id="ARBA00011080"/>
    </source>
</evidence>
<comment type="catalytic activity">
    <reaction evidence="1 10 11">
        <text>ATP-dependent breakage, passage and rejoining of double-stranded DNA.</text>
        <dbReference type="EC" id="5.6.2.2"/>
    </reaction>
</comment>
<dbReference type="PROSITE" id="PS52040">
    <property type="entry name" value="TOPO_IIA"/>
    <property type="match status" value="1"/>
</dbReference>
<keyword evidence="15" id="KW-1185">Reference proteome</keyword>
<dbReference type="InterPro" id="IPR013758">
    <property type="entry name" value="Topo_IIA_A/C_ab"/>
</dbReference>
<dbReference type="PROSITE" id="PS50880">
    <property type="entry name" value="TOPRIM"/>
    <property type="match status" value="1"/>
</dbReference>
<dbReference type="Pfam" id="PF00204">
    <property type="entry name" value="DNA_gyraseB"/>
    <property type="match status" value="1"/>
</dbReference>
<dbReference type="GO" id="GO:0006265">
    <property type="term" value="P:DNA topological change"/>
    <property type="evidence" value="ECO:0007669"/>
    <property type="project" value="UniProtKB-UniRule"/>
</dbReference>
<dbReference type="InterPro" id="IPR006171">
    <property type="entry name" value="TOPRIM_dom"/>
</dbReference>
<evidence type="ECO:0000256" key="3">
    <source>
        <dbReference type="ARBA" id="ARBA00001946"/>
    </source>
</evidence>
<comment type="function">
    <text evidence="11">Control of topological states of DNA by transient breakage and subsequent rejoining of DNA strands. Topoisomerase II makes double-strand breaks.</text>
</comment>
<dbReference type="Gene3D" id="3.90.199.10">
    <property type="entry name" value="Topoisomerase II, domain 5"/>
    <property type="match status" value="1"/>
</dbReference>
<dbReference type="FunFam" id="3.90.199.10:FF:000002">
    <property type="entry name" value="DNA topoisomerase 2"/>
    <property type="match status" value="1"/>
</dbReference>
<keyword evidence="5 11" id="KW-0547">Nucleotide-binding</keyword>
<evidence type="ECO:0000259" key="12">
    <source>
        <dbReference type="PROSITE" id="PS50880"/>
    </source>
</evidence>
<gene>
    <name evidence="14" type="ORF">OLEA9_A047633</name>
</gene>
<dbReference type="GO" id="GO:0003918">
    <property type="term" value="F:DNA topoisomerase type II (double strand cut, ATP-hydrolyzing) activity"/>
    <property type="evidence" value="ECO:0007669"/>
    <property type="project" value="UniProtKB-UniRule"/>
</dbReference>
<reference evidence="14 15" key="1">
    <citation type="submission" date="2019-12" db="EMBL/GenBank/DDBJ databases">
        <authorList>
            <person name="Alioto T."/>
            <person name="Alioto T."/>
            <person name="Gomez Garrido J."/>
        </authorList>
    </citation>
    <scope>NUCLEOTIDE SEQUENCE [LARGE SCALE GENOMIC DNA]</scope>
</reference>
<dbReference type="InterPro" id="IPR013760">
    <property type="entry name" value="Topo_IIA-like_dom_sf"/>
</dbReference>
<evidence type="ECO:0000256" key="2">
    <source>
        <dbReference type="ARBA" id="ARBA00001913"/>
    </source>
</evidence>
<dbReference type="Proteomes" id="UP000594638">
    <property type="component" value="Unassembled WGS sequence"/>
</dbReference>
<dbReference type="InterPro" id="IPR001241">
    <property type="entry name" value="Topo_IIA"/>
</dbReference>
<dbReference type="InterPro" id="IPR014721">
    <property type="entry name" value="Ribsml_uS5_D2-typ_fold_subgr"/>
</dbReference>
<evidence type="ECO:0000256" key="10">
    <source>
        <dbReference type="PROSITE-ProRule" id="PRU01384"/>
    </source>
</evidence>
<evidence type="ECO:0000256" key="8">
    <source>
        <dbReference type="ARBA" id="ARBA00023125"/>
    </source>
</evidence>
<dbReference type="Gene3D" id="3.30.1360.40">
    <property type="match status" value="1"/>
</dbReference>
<dbReference type="PANTHER" id="PTHR10169:SF38">
    <property type="entry name" value="DNA TOPOISOMERASE 2"/>
    <property type="match status" value="1"/>
</dbReference>
<dbReference type="InterPro" id="IPR031660">
    <property type="entry name" value="TOPRIM_C"/>
</dbReference>
<evidence type="ECO:0000256" key="5">
    <source>
        <dbReference type="ARBA" id="ARBA00022741"/>
    </source>
</evidence>
<comment type="similarity">
    <text evidence="4 11">Belongs to the type II topoisomerase family.</text>
</comment>
<dbReference type="OrthoDB" id="276498at2759"/>
<dbReference type="PRINTS" id="PR00418">
    <property type="entry name" value="TPI2FAMILY"/>
</dbReference>
<dbReference type="SMART" id="SM00434">
    <property type="entry name" value="TOP4c"/>
    <property type="match status" value="1"/>
</dbReference>
<dbReference type="InterPro" id="IPR020568">
    <property type="entry name" value="Ribosomal_Su5_D2-typ_SF"/>
</dbReference>
<dbReference type="InterPro" id="IPR050634">
    <property type="entry name" value="DNA_Topoisomerase_II"/>
</dbReference>
<dbReference type="InterPro" id="IPR013506">
    <property type="entry name" value="Topo_IIA_bsu_dom2"/>
</dbReference>
<protein>
    <recommendedName>
        <fullName evidence="11">DNA topoisomerase 2</fullName>
        <ecNumber evidence="11">5.6.2.2</ecNumber>
    </recommendedName>
</protein>
<dbReference type="GO" id="GO:0005634">
    <property type="term" value="C:nucleus"/>
    <property type="evidence" value="ECO:0007669"/>
    <property type="project" value="TreeGrafter"/>
</dbReference>
<comment type="cofactor">
    <cofactor evidence="2">
        <name>Ca(2+)</name>
        <dbReference type="ChEBI" id="CHEBI:29108"/>
    </cofactor>
</comment>
<comment type="caution">
    <text evidence="14">The sequence shown here is derived from an EMBL/GenBank/DDBJ whole genome shotgun (WGS) entry which is preliminary data.</text>
</comment>
<organism evidence="14 15">
    <name type="scientific">Olea europaea subsp. europaea</name>
    <dbReference type="NCBI Taxonomy" id="158383"/>
    <lineage>
        <taxon>Eukaryota</taxon>
        <taxon>Viridiplantae</taxon>
        <taxon>Streptophyta</taxon>
        <taxon>Embryophyta</taxon>
        <taxon>Tracheophyta</taxon>
        <taxon>Spermatophyta</taxon>
        <taxon>Magnoliopsida</taxon>
        <taxon>eudicotyledons</taxon>
        <taxon>Gunneridae</taxon>
        <taxon>Pentapetalae</taxon>
        <taxon>asterids</taxon>
        <taxon>lamiids</taxon>
        <taxon>Lamiales</taxon>
        <taxon>Oleaceae</taxon>
        <taxon>Oleeae</taxon>
        <taxon>Olea</taxon>
    </lineage>
</organism>
<keyword evidence="6 11" id="KW-0067">ATP-binding</keyword>
<evidence type="ECO:0000313" key="14">
    <source>
        <dbReference type="EMBL" id="CAA2981506.1"/>
    </source>
</evidence>
<keyword evidence="9 10" id="KW-0413">Isomerase</keyword>
<evidence type="ECO:0000256" key="9">
    <source>
        <dbReference type="ARBA" id="ARBA00023235"/>
    </source>
</evidence>
<evidence type="ECO:0000259" key="13">
    <source>
        <dbReference type="PROSITE" id="PS52040"/>
    </source>
</evidence>
<evidence type="ECO:0000256" key="11">
    <source>
        <dbReference type="RuleBase" id="RU362094"/>
    </source>
</evidence>
<dbReference type="GO" id="GO:0003677">
    <property type="term" value="F:DNA binding"/>
    <property type="evidence" value="ECO:0007669"/>
    <property type="project" value="UniProtKB-UniRule"/>
</dbReference>
<dbReference type="GO" id="GO:0000712">
    <property type="term" value="P:resolution of meiotic recombination intermediates"/>
    <property type="evidence" value="ECO:0007669"/>
    <property type="project" value="TreeGrafter"/>
</dbReference>
<dbReference type="FunFam" id="3.30.1490.30:FF:000001">
    <property type="entry name" value="DNA topoisomerase 2"/>
    <property type="match status" value="1"/>
</dbReference>
<sequence length="579" mass="65600">MNHLWVFVNCLIDNPPFDSQTKETLTLRQKNFGSECKLSDKFLSKVTNSEIVSNIMEWAEFKEKKDLKKTDGTKSKRISGLTKLADANDAGGRNSEKCTLIFTEGDLAATLAIAGLSVVGRDHYGVFPLRGKLLNYDSIKSLRYGHLMIMTDQDHDGSHIKGLLINFIHSFWPSLLKIPSFLVEFITPIVKATHKNGEKRSFYTMPEYESWKESLGDGARSWSIKYYKGLGTSTDKEGKEYFKDLGKHKKDFVWADDRKIGLGSLSLALTLIRNRDFVNKELILFSIADLQRSIPSMVDGLKPGQRKILFCAFKRNFVHEAKVGQFAGYVSEHSAYHHGEQSLASTIIGMAQKYVGSNNINILKPNGQFGTRNQGGKDHASARYIFTQLSAITRFLFPKDDDILLDYQNEDGQTIEPTRYVPIIPLVLVNGSEGIGTGWSSFVPNYNPRDIIANVRHMLNDEPMEPMDPWYDGFRGTIEKTATKEAGATYTATGIIEEVSDTTLRITELPVRKWTQDYKDFLESLYPFIEEVREYHTTDSVNFEIDLSEENMMVAKQEGLLKKFKLTTTISTSNMHLFD</sequence>
<dbReference type="PANTHER" id="PTHR10169">
    <property type="entry name" value="DNA TOPOISOMERASE/GYRASE"/>
    <property type="match status" value="1"/>
</dbReference>
<dbReference type="EC" id="5.6.2.2" evidence="11"/>
<dbReference type="Gene3D" id="3.30.230.10">
    <property type="match status" value="1"/>
</dbReference>
<dbReference type="GO" id="GO:0000819">
    <property type="term" value="P:sister chromatid segregation"/>
    <property type="evidence" value="ECO:0007669"/>
    <property type="project" value="TreeGrafter"/>
</dbReference>
<dbReference type="InterPro" id="IPR013759">
    <property type="entry name" value="Topo_IIA_B_C"/>
</dbReference>
<dbReference type="GO" id="GO:0005524">
    <property type="term" value="F:ATP binding"/>
    <property type="evidence" value="ECO:0007669"/>
    <property type="project" value="UniProtKB-UniRule"/>
</dbReference>
<dbReference type="PRINTS" id="PR01158">
    <property type="entry name" value="TOPISMRASEII"/>
</dbReference>
<dbReference type="Gene3D" id="3.40.50.670">
    <property type="match status" value="2"/>
</dbReference>
<dbReference type="Pfam" id="PF00521">
    <property type="entry name" value="DNA_topoisoIV"/>
    <property type="match status" value="1"/>
</dbReference>
<dbReference type="Gene3D" id="3.30.1490.30">
    <property type="match status" value="1"/>
</dbReference>
<dbReference type="EMBL" id="CACTIH010003674">
    <property type="protein sequence ID" value="CAA2981506.1"/>
    <property type="molecule type" value="Genomic_DNA"/>
</dbReference>
<feature type="domain" description="Toprim" evidence="12">
    <location>
        <begin position="98"/>
        <end position="183"/>
    </location>
</feature>
<evidence type="ECO:0000256" key="7">
    <source>
        <dbReference type="ARBA" id="ARBA00023029"/>
    </source>
</evidence>
<dbReference type="FunFam" id="3.30.1360.40:FF:000003">
    <property type="entry name" value="DNA topoisomerase 2"/>
    <property type="match status" value="1"/>
</dbReference>
<dbReference type="Gramene" id="OE9A047633T1">
    <property type="protein sequence ID" value="OE9A047633C1"/>
    <property type="gene ID" value="OE9A047633"/>
</dbReference>
<accession>A0A8S0RNN2</accession>
<dbReference type="InterPro" id="IPR001154">
    <property type="entry name" value="TopoII_euk"/>
</dbReference>
<keyword evidence="7 10" id="KW-0799">Topoisomerase</keyword>
<dbReference type="SUPFAM" id="SSF56719">
    <property type="entry name" value="Type II DNA topoisomerase"/>
    <property type="match status" value="1"/>
</dbReference>
<dbReference type="SUPFAM" id="SSF54211">
    <property type="entry name" value="Ribosomal protein S5 domain 2-like"/>
    <property type="match status" value="1"/>
</dbReference>
<evidence type="ECO:0000256" key="6">
    <source>
        <dbReference type="ARBA" id="ARBA00022840"/>
    </source>
</evidence>
<proteinExistence type="inferred from homology"/>
<name>A0A8S0RNN2_OLEEU</name>
<dbReference type="InterPro" id="IPR002205">
    <property type="entry name" value="Topo_IIA_dom_A"/>
</dbReference>
<dbReference type="FunFam" id="3.40.50.670:FF:000001">
    <property type="entry name" value="DNA topoisomerase 2"/>
    <property type="match status" value="2"/>
</dbReference>
<comment type="cofactor">
    <cofactor evidence="3">
        <name>Mg(2+)</name>
        <dbReference type="ChEBI" id="CHEBI:18420"/>
    </cofactor>
</comment>
<dbReference type="SMART" id="SM00433">
    <property type="entry name" value="TOP2c"/>
    <property type="match status" value="1"/>
</dbReference>